<evidence type="ECO:0000313" key="3">
    <source>
        <dbReference type="EMBL" id="DAD67166.1"/>
    </source>
</evidence>
<evidence type="ECO:0000256" key="2">
    <source>
        <dbReference type="ARBA" id="ARBA00023219"/>
    </source>
</evidence>
<dbReference type="EMBL" id="BK014671">
    <property type="protein sequence ID" value="DAD67166.1"/>
    <property type="molecule type" value="Genomic_DNA"/>
</dbReference>
<dbReference type="InterPro" id="IPR052404">
    <property type="entry name" value="SPP1-like_terminase"/>
</dbReference>
<dbReference type="PANTHER" id="PTHR41328">
    <property type="entry name" value="TERMINASE SMALL SUBUNIT-RELATED"/>
    <property type="match status" value="1"/>
</dbReference>
<protein>
    <submittedName>
        <fullName evidence="3">Terminase small subunit</fullName>
    </submittedName>
</protein>
<dbReference type="InterPro" id="IPR005335">
    <property type="entry name" value="Terminase_ssu"/>
</dbReference>
<name>A0A8S5LB44_9CAUD</name>
<dbReference type="Pfam" id="PF03592">
    <property type="entry name" value="Terminase_2"/>
    <property type="match status" value="1"/>
</dbReference>
<dbReference type="GO" id="GO:0051276">
    <property type="term" value="P:chromosome organization"/>
    <property type="evidence" value="ECO:0007669"/>
    <property type="project" value="InterPro"/>
</dbReference>
<evidence type="ECO:0000256" key="1">
    <source>
        <dbReference type="ARBA" id="ARBA00022612"/>
    </source>
</evidence>
<dbReference type="InterPro" id="IPR038713">
    <property type="entry name" value="Terminase_Gp1_N_sf"/>
</dbReference>
<proteinExistence type="predicted"/>
<reference evidence="3" key="1">
    <citation type="journal article" date="2021" name="Proc. Natl. Acad. Sci. U.S.A.">
        <title>A Catalog of Tens of Thousands of Viruses from Human Metagenomes Reveals Hidden Associations with Chronic Diseases.</title>
        <authorList>
            <person name="Tisza M.J."/>
            <person name="Buck C.B."/>
        </authorList>
    </citation>
    <scope>NUCLEOTIDE SEQUENCE</scope>
    <source>
        <strain evidence="3">CtRkj24</strain>
    </source>
</reference>
<accession>A0A8S5LB44</accession>
<sequence>MKLTAKQIRFVDEYLVDFNATQAAIRAGYSEKTANTIGAQNLAKLSIQAEISRRQKDLQRRTEVSQDRVIRELARIAFADASDYVRVTTETVVPEDGDPFEMQTVKIKDTDGLSDDQRAAIAGIKQGANGIEIKLYDKTRAIELLGRHIGLFTDKLEVKGAIDIASVLSEARERVRNRGEPVGEL</sequence>
<keyword evidence="1" id="KW-1188">Viral release from host cell</keyword>
<dbReference type="PANTHER" id="PTHR41328:SF2">
    <property type="entry name" value="TERMINASE SMALL SUBUNIT"/>
    <property type="match status" value="1"/>
</dbReference>
<keyword evidence="2" id="KW-0231">Viral genome packaging</keyword>
<organism evidence="3">
    <name type="scientific">Podoviridae sp. ctRkj24</name>
    <dbReference type="NCBI Taxonomy" id="2823559"/>
    <lineage>
        <taxon>Viruses</taxon>
        <taxon>Duplodnaviria</taxon>
        <taxon>Heunggongvirae</taxon>
        <taxon>Uroviricota</taxon>
        <taxon>Caudoviricetes</taxon>
    </lineage>
</organism>
<dbReference type="Gene3D" id="1.10.10.1400">
    <property type="entry name" value="Terminase, small subunit, N-terminal DNA-binding domain, HTH motif"/>
    <property type="match status" value="1"/>
</dbReference>